<sequence length="264" mass="26374">MVRRWVTGRAPRVSTSAPVLSPPAKGETPLGKCRHNAGAARDDYTAVVGAAVAGVAAEVLVADGAGGWRVALDAPDAVVVVELPKMPFAVGVVGGGCGRTRRLNVRVLGERAAEPRRLAAGGSSAAEREKVGAFAELATAADMATVADPLTAADPKTATDPAPAVNATVADPSEVADPFTAAAAWPVRTGGMPAPRRRRTPPQPAETGCGGRRLPQVAVVAAVLAVLTAWAVPTGAVIAAVIAVAVVEIWAAAAASVLRGVGGC</sequence>
<name>A0ACC3C3J5_PYRYE</name>
<gene>
    <name evidence="1" type="ORF">I4F81_006920</name>
</gene>
<accession>A0ACC3C3J5</accession>
<evidence type="ECO:0000313" key="2">
    <source>
        <dbReference type="Proteomes" id="UP000798662"/>
    </source>
</evidence>
<comment type="caution">
    <text evidence="1">The sequence shown here is derived from an EMBL/GenBank/DDBJ whole genome shotgun (WGS) entry which is preliminary data.</text>
</comment>
<reference evidence="1" key="1">
    <citation type="submission" date="2019-11" db="EMBL/GenBank/DDBJ databases">
        <title>Nori genome reveals adaptations in red seaweeds to the harsh intertidal environment.</title>
        <authorList>
            <person name="Wang D."/>
            <person name="Mao Y."/>
        </authorList>
    </citation>
    <scope>NUCLEOTIDE SEQUENCE</scope>
    <source>
        <tissue evidence="1">Gametophyte</tissue>
    </source>
</reference>
<evidence type="ECO:0000313" key="1">
    <source>
        <dbReference type="EMBL" id="KAK1864372.1"/>
    </source>
</evidence>
<dbReference type="EMBL" id="CM020619">
    <property type="protein sequence ID" value="KAK1864372.1"/>
    <property type="molecule type" value="Genomic_DNA"/>
</dbReference>
<organism evidence="1 2">
    <name type="scientific">Pyropia yezoensis</name>
    <name type="common">Susabi-nori</name>
    <name type="synonym">Porphyra yezoensis</name>
    <dbReference type="NCBI Taxonomy" id="2788"/>
    <lineage>
        <taxon>Eukaryota</taxon>
        <taxon>Rhodophyta</taxon>
        <taxon>Bangiophyceae</taxon>
        <taxon>Bangiales</taxon>
        <taxon>Bangiaceae</taxon>
        <taxon>Pyropia</taxon>
    </lineage>
</organism>
<keyword evidence="2" id="KW-1185">Reference proteome</keyword>
<dbReference type="Proteomes" id="UP000798662">
    <property type="component" value="Chromosome 2"/>
</dbReference>
<proteinExistence type="predicted"/>
<protein>
    <submittedName>
        <fullName evidence="1">Uncharacterized protein</fullName>
    </submittedName>
</protein>